<dbReference type="EMBL" id="MFUA01000008">
    <property type="protein sequence ID" value="OGI77461.1"/>
    <property type="molecule type" value="Genomic_DNA"/>
</dbReference>
<name>A0A1F6W6D8_9BACT</name>
<comment type="caution">
    <text evidence="2">The sequence shown here is derived from an EMBL/GenBank/DDBJ whole genome shotgun (WGS) entry which is preliminary data.</text>
</comment>
<feature type="transmembrane region" description="Helical" evidence="1">
    <location>
        <begin position="7"/>
        <end position="25"/>
    </location>
</feature>
<dbReference type="STRING" id="1801750.A3B85_00610"/>
<keyword evidence="1" id="KW-1133">Transmembrane helix</keyword>
<reference evidence="2 3" key="1">
    <citation type="journal article" date="2016" name="Nat. Commun.">
        <title>Thousands of microbial genomes shed light on interconnected biogeochemical processes in an aquifer system.</title>
        <authorList>
            <person name="Anantharaman K."/>
            <person name="Brown C.T."/>
            <person name="Hug L.A."/>
            <person name="Sharon I."/>
            <person name="Castelle C.J."/>
            <person name="Probst A.J."/>
            <person name="Thomas B.C."/>
            <person name="Singh A."/>
            <person name="Wilkins M.J."/>
            <person name="Karaoz U."/>
            <person name="Brodie E.L."/>
            <person name="Williams K.H."/>
            <person name="Hubbard S.S."/>
            <person name="Banfield J.F."/>
        </authorList>
    </citation>
    <scope>NUCLEOTIDE SEQUENCE [LARGE SCALE GENOMIC DNA]</scope>
</reference>
<dbReference type="Proteomes" id="UP000178374">
    <property type="component" value="Unassembled WGS sequence"/>
</dbReference>
<evidence type="ECO:0000313" key="2">
    <source>
        <dbReference type="EMBL" id="OGI77461.1"/>
    </source>
</evidence>
<evidence type="ECO:0008006" key="4">
    <source>
        <dbReference type="Google" id="ProtNLM"/>
    </source>
</evidence>
<organism evidence="2 3">
    <name type="scientific">Candidatus Nomurabacteria bacterium RIFCSPHIGHO2_02_FULL_37_13</name>
    <dbReference type="NCBI Taxonomy" id="1801750"/>
    <lineage>
        <taxon>Bacteria</taxon>
        <taxon>Candidatus Nomuraibacteriota</taxon>
    </lineage>
</organism>
<sequence>MKTEYKIIGGIALLTLVIMVGGVWLSDKKGTENREKLSKSMMGEKMADLGGEHVARGASHSVYNSNPPTSGPHWTGVAGAGIKTEPVPDELMLHSMEHGAAVVWYREGLEQSEIDRIKETFNNSSGKKIMLARKDLDVPVALTSWGYLLKLQTVDEAIIKEFIETNNDRVPEKAPI</sequence>
<keyword evidence="1" id="KW-0812">Transmembrane</keyword>
<dbReference type="AlphaFoldDB" id="A0A1F6W6D8"/>
<accession>A0A1F6W6D8</accession>
<dbReference type="Pfam" id="PF11303">
    <property type="entry name" value="DUF3105"/>
    <property type="match status" value="1"/>
</dbReference>
<keyword evidence="1" id="KW-0472">Membrane</keyword>
<protein>
    <recommendedName>
        <fullName evidence="4">DUF3105 domain-containing protein</fullName>
    </recommendedName>
</protein>
<evidence type="ECO:0000313" key="3">
    <source>
        <dbReference type="Proteomes" id="UP000178374"/>
    </source>
</evidence>
<evidence type="ECO:0000256" key="1">
    <source>
        <dbReference type="SAM" id="Phobius"/>
    </source>
</evidence>
<gene>
    <name evidence="2" type="ORF">A3B85_00610</name>
</gene>
<proteinExistence type="predicted"/>
<dbReference type="InterPro" id="IPR021454">
    <property type="entry name" value="DUF3105"/>
</dbReference>